<evidence type="ECO:0000313" key="2">
    <source>
        <dbReference type="EMBL" id="PXF48654.1"/>
    </source>
</evidence>
<gene>
    <name evidence="2" type="ORF">BWQ96_01506</name>
</gene>
<comment type="caution">
    <text evidence="2">The sequence shown here is derived from an EMBL/GenBank/DDBJ whole genome shotgun (WGS) entry which is preliminary data.</text>
</comment>
<evidence type="ECO:0000259" key="1">
    <source>
        <dbReference type="Pfam" id="PF12706"/>
    </source>
</evidence>
<dbReference type="Gene3D" id="3.60.15.10">
    <property type="entry name" value="Ribonuclease Z/Hydroxyacylglutathione hydrolase-like"/>
    <property type="match status" value="1"/>
</dbReference>
<evidence type="ECO:0000313" key="3">
    <source>
        <dbReference type="Proteomes" id="UP000247409"/>
    </source>
</evidence>
<organism evidence="2 3">
    <name type="scientific">Gracilariopsis chorda</name>
    <dbReference type="NCBI Taxonomy" id="448386"/>
    <lineage>
        <taxon>Eukaryota</taxon>
        <taxon>Rhodophyta</taxon>
        <taxon>Florideophyceae</taxon>
        <taxon>Rhodymeniophycidae</taxon>
        <taxon>Gracilariales</taxon>
        <taxon>Gracilariaceae</taxon>
        <taxon>Gracilariopsis</taxon>
    </lineage>
</organism>
<name>A0A2V3J2Q2_9FLOR</name>
<proteinExistence type="predicted"/>
<feature type="domain" description="Metallo-beta-lactamase" evidence="1">
    <location>
        <begin position="55"/>
        <end position="253"/>
    </location>
</feature>
<dbReference type="Proteomes" id="UP000247409">
    <property type="component" value="Unassembled WGS sequence"/>
</dbReference>
<reference evidence="2 3" key="1">
    <citation type="journal article" date="2018" name="Mol. Biol. Evol.">
        <title>Analysis of the draft genome of the red seaweed Gracilariopsis chorda provides insights into genome size evolution in Rhodophyta.</title>
        <authorList>
            <person name="Lee J."/>
            <person name="Yang E.C."/>
            <person name="Graf L."/>
            <person name="Yang J.H."/>
            <person name="Qiu H."/>
            <person name="Zel Zion U."/>
            <person name="Chan C.X."/>
            <person name="Stephens T.G."/>
            <person name="Weber A.P.M."/>
            <person name="Boo G.H."/>
            <person name="Boo S.M."/>
            <person name="Kim K.M."/>
            <person name="Shin Y."/>
            <person name="Jung M."/>
            <person name="Lee S.J."/>
            <person name="Yim H.S."/>
            <person name="Lee J.H."/>
            <person name="Bhattacharya D."/>
            <person name="Yoon H.S."/>
        </authorList>
    </citation>
    <scope>NUCLEOTIDE SEQUENCE [LARGE SCALE GENOMIC DNA]</scope>
    <source>
        <strain evidence="2 3">SKKU-2015</strain>
        <tissue evidence="2">Whole body</tissue>
    </source>
</reference>
<dbReference type="OrthoDB" id="527344at2759"/>
<dbReference type="PANTHER" id="PTHR46504:SF2">
    <property type="entry name" value="TRNASE Z TRZ1"/>
    <property type="match status" value="1"/>
</dbReference>
<dbReference type="STRING" id="448386.A0A2V3J2Q2"/>
<keyword evidence="3" id="KW-1185">Reference proteome</keyword>
<dbReference type="EMBL" id="NBIV01000012">
    <property type="protein sequence ID" value="PXF48654.1"/>
    <property type="molecule type" value="Genomic_DNA"/>
</dbReference>
<dbReference type="Pfam" id="PF12706">
    <property type="entry name" value="Lactamase_B_2"/>
    <property type="match status" value="1"/>
</dbReference>
<sequence>MRLGRGTPSKITVAGYEICGVSVAAVETCLWVPSLSLAFDSGRCPRGVIGMRYMAVTHGHCDHIHGLPLHLATRNLQHLPTPLYFLPAPIKDDVHDLVKAVGKLEHCRLEMDSVSLKPGGDGVEFKKGWVIRAIHTQHTVPSQGYVILQKRKKLKKEFLGTPGKELARLKKDGVEVERVIQTPEIAYTGDTKLDAIRESDLFRKARVLITEMTFLDNACSPEDAAQFGHIHLDEIIDNSSLFCENEHVIFTHFSARYSDCDIQSAFTRLPKDLREKSIAFGIGA</sequence>
<dbReference type="AlphaFoldDB" id="A0A2V3J2Q2"/>
<accession>A0A2V3J2Q2</accession>
<dbReference type="PANTHER" id="PTHR46504">
    <property type="entry name" value="TRNASE Z TRZ1"/>
    <property type="match status" value="1"/>
</dbReference>
<dbReference type="SUPFAM" id="SSF56281">
    <property type="entry name" value="Metallo-hydrolase/oxidoreductase"/>
    <property type="match status" value="1"/>
</dbReference>
<dbReference type="InterPro" id="IPR036866">
    <property type="entry name" value="RibonucZ/Hydroxyglut_hydro"/>
</dbReference>
<dbReference type="InterPro" id="IPR001279">
    <property type="entry name" value="Metallo-B-lactamas"/>
</dbReference>
<protein>
    <submittedName>
        <fullName evidence="2">TRNase Z TRZ1</fullName>
    </submittedName>
</protein>